<accession>A0ABY6VY12</accession>
<name>A0ABY6VY12_9BURK</name>
<dbReference type="RefSeq" id="WP_150720154.1">
    <property type="nucleotide sequence ID" value="NZ_CABPRV010000002.1"/>
</dbReference>
<evidence type="ECO:0000313" key="1">
    <source>
        <dbReference type="EMBL" id="VVD76640.1"/>
    </source>
</evidence>
<gene>
    <name evidence="1" type="ORF">PCA20602_00891</name>
</gene>
<proteinExistence type="predicted"/>
<reference evidence="1 2" key="1">
    <citation type="submission" date="2019-08" db="EMBL/GenBank/DDBJ databases">
        <authorList>
            <person name="Peeters C."/>
        </authorList>
    </citation>
    <scope>NUCLEOTIDE SEQUENCE [LARGE SCALE GENOMIC DNA]</scope>
    <source>
        <strain evidence="1 2">LMG 20602</strain>
    </source>
</reference>
<protein>
    <submittedName>
        <fullName evidence="1">Uncharacterized protein</fullName>
    </submittedName>
</protein>
<organism evidence="1 2">
    <name type="scientific">Pandoraea capi</name>
    <dbReference type="NCBI Taxonomy" id="2508286"/>
    <lineage>
        <taxon>Bacteria</taxon>
        <taxon>Pseudomonadati</taxon>
        <taxon>Pseudomonadota</taxon>
        <taxon>Betaproteobacteria</taxon>
        <taxon>Burkholderiales</taxon>
        <taxon>Burkholderiaceae</taxon>
        <taxon>Pandoraea</taxon>
    </lineage>
</organism>
<comment type="caution">
    <text evidence="1">The sequence shown here is derived from an EMBL/GenBank/DDBJ whole genome shotgun (WGS) entry which is preliminary data.</text>
</comment>
<sequence>MENQRNYQNDLAARFSMQSIMTSHRSVGFEYEFGQHNQGPEVLSHLHLAASQPFSNLFPLKFELETDSGAVVEIGMPPLLIPNAPDGGPDRARIKAADSKLKGVMKAMGAQHGPVAALLPLLEAQKLGRGWVAGPLLQHGGKYANMALQAPIAGKLQGGGVYSQLNITLTGEESARFISTVQKTMAPNSSESGVLGQAFQELEKLASSQPGTPLNATLLNKALANTLAIPSILLQRSRTIGKIPDELDLSSTVKELYSLWIKDSVPNMLATTLADPRALSAYAAKAADVIRGKVPGVMKPFRDLLLANDREAAAWKGLATYVAANSFYPKDYEEAESITQHVPAEKKRDILARAAEIRDMMVPGDSGEFKDTEEADGSGGGVQNRFDARLAAYKQLVATTCAAELAIREADITNAEKQVNDEITALLRLIGTPVVVTSAPTQFGVETFGSGTGVRKDTHVKHPETEKTSSGLRHSVAEVRSDPAMALFYSDLWDKKP</sequence>
<evidence type="ECO:0000313" key="2">
    <source>
        <dbReference type="Proteomes" id="UP000366065"/>
    </source>
</evidence>
<dbReference type="EMBL" id="CABPRV010000002">
    <property type="protein sequence ID" value="VVD76640.1"/>
    <property type="molecule type" value="Genomic_DNA"/>
</dbReference>
<dbReference type="Proteomes" id="UP000366065">
    <property type="component" value="Unassembled WGS sequence"/>
</dbReference>
<keyword evidence="2" id="KW-1185">Reference proteome</keyword>